<evidence type="ECO:0000313" key="9">
    <source>
        <dbReference type="EMBL" id="SVA42918.1"/>
    </source>
</evidence>
<keyword evidence="4" id="KW-0808">Transferase</keyword>
<dbReference type="PANTHER" id="PTHR42885">
    <property type="entry name" value="HISTIDINOL-PHOSPHATE AMINOTRANSFERASE-RELATED"/>
    <property type="match status" value="1"/>
</dbReference>
<dbReference type="CDD" id="cd00609">
    <property type="entry name" value="AAT_like"/>
    <property type="match status" value="1"/>
</dbReference>
<gene>
    <name evidence="9" type="ORF">METZ01_LOCUS95772</name>
</gene>
<accession>A0A381VT18</accession>
<keyword evidence="2" id="KW-0032">Aminotransferase</keyword>
<evidence type="ECO:0000256" key="5">
    <source>
        <dbReference type="ARBA" id="ARBA00022898"/>
    </source>
</evidence>
<evidence type="ECO:0000256" key="7">
    <source>
        <dbReference type="ARBA" id="ARBA00029440"/>
    </source>
</evidence>
<name>A0A381VT18_9ZZZZ</name>
<dbReference type="InterPro" id="IPR015422">
    <property type="entry name" value="PyrdxlP-dep_Trfase_small"/>
</dbReference>
<dbReference type="EMBL" id="UINC01009574">
    <property type="protein sequence ID" value="SVA42918.1"/>
    <property type="molecule type" value="Genomic_DNA"/>
</dbReference>
<evidence type="ECO:0000256" key="1">
    <source>
        <dbReference type="ARBA" id="ARBA00001933"/>
    </source>
</evidence>
<evidence type="ECO:0000256" key="3">
    <source>
        <dbReference type="ARBA" id="ARBA00022605"/>
    </source>
</evidence>
<dbReference type="HAMAP" id="MF_01023">
    <property type="entry name" value="HisC_aminotrans_2"/>
    <property type="match status" value="1"/>
</dbReference>
<organism evidence="9">
    <name type="scientific">marine metagenome</name>
    <dbReference type="NCBI Taxonomy" id="408172"/>
    <lineage>
        <taxon>unclassified sequences</taxon>
        <taxon>metagenomes</taxon>
        <taxon>ecological metagenomes</taxon>
    </lineage>
</organism>
<dbReference type="NCBIfam" id="TIGR01141">
    <property type="entry name" value="hisC"/>
    <property type="match status" value="1"/>
</dbReference>
<evidence type="ECO:0000256" key="6">
    <source>
        <dbReference type="ARBA" id="ARBA00023102"/>
    </source>
</evidence>
<keyword evidence="6" id="KW-0368">Histidine biosynthesis</keyword>
<dbReference type="InterPro" id="IPR004839">
    <property type="entry name" value="Aminotransferase_I/II_large"/>
</dbReference>
<evidence type="ECO:0000259" key="8">
    <source>
        <dbReference type="Pfam" id="PF00155"/>
    </source>
</evidence>
<reference evidence="9" key="1">
    <citation type="submission" date="2018-05" db="EMBL/GenBank/DDBJ databases">
        <authorList>
            <person name="Lanie J.A."/>
            <person name="Ng W.-L."/>
            <person name="Kazmierczak K.M."/>
            <person name="Andrzejewski T.M."/>
            <person name="Davidsen T.M."/>
            <person name="Wayne K.J."/>
            <person name="Tettelin H."/>
            <person name="Glass J.I."/>
            <person name="Rusch D."/>
            <person name="Podicherti R."/>
            <person name="Tsui H.-C.T."/>
            <person name="Winkler M.E."/>
        </authorList>
    </citation>
    <scope>NUCLEOTIDE SEQUENCE</scope>
</reference>
<keyword evidence="3" id="KW-0028">Amino-acid biosynthesis</keyword>
<evidence type="ECO:0000256" key="4">
    <source>
        <dbReference type="ARBA" id="ARBA00022679"/>
    </source>
</evidence>
<dbReference type="SUPFAM" id="SSF53383">
    <property type="entry name" value="PLP-dependent transferases"/>
    <property type="match status" value="1"/>
</dbReference>
<comment type="cofactor">
    <cofactor evidence="1">
        <name>pyridoxal 5'-phosphate</name>
        <dbReference type="ChEBI" id="CHEBI:597326"/>
    </cofactor>
</comment>
<dbReference type="InterPro" id="IPR015424">
    <property type="entry name" value="PyrdxlP-dep_Trfase"/>
</dbReference>
<dbReference type="InterPro" id="IPR005861">
    <property type="entry name" value="HisP_aminotrans"/>
</dbReference>
<proteinExistence type="inferred from homology"/>
<dbReference type="Gene3D" id="3.90.1150.10">
    <property type="entry name" value="Aspartate Aminotransferase, domain 1"/>
    <property type="match status" value="1"/>
</dbReference>
<protein>
    <recommendedName>
        <fullName evidence="8">Aminotransferase class I/classII large domain-containing protein</fullName>
    </recommendedName>
</protein>
<dbReference type="PANTHER" id="PTHR42885:SF2">
    <property type="entry name" value="HISTIDINOL-PHOSPHATE AMINOTRANSFERASE"/>
    <property type="match status" value="1"/>
</dbReference>
<dbReference type="Gene3D" id="3.40.640.10">
    <property type="entry name" value="Type I PLP-dependent aspartate aminotransferase-like (Major domain)"/>
    <property type="match status" value="1"/>
</dbReference>
<dbReference type="GO" id="GO:0004400">
    <property type="term" value="F:histidinol-phosphate transaminase activity"/>
    <property type="evidence" value="ECO:0007669"/>
    <property type="project" value="InterPro"/>
</dbReference>
<dbReference type="InterPro" id="IPR015421">
    <property type="entry name" value="PyrdxlP-dep_Trfase_major"/>
</dbReference>
<dbReference type="GO" id="GO:0000105">
    <property type="term" value="P:L-histidine biosynthetic process"/>
    <property type="evidence" value="ECO:0007669"/>
    <property type="project" value="UniProtKB-KW"/>
</dbReference>
<dbReference type="AlphaFoldDB" id="A0A381VT18"/>
<keyword evidence="5" id="KW-0663">Pyridoxal phosphate</keyword>
<comment type="pathway">
    <text evidence="7">Amino-acid biosynthesis.</text>
</comment>
<evidence type="ECO:0000256" key="2">
    <source>
        <dbReference type="ARBA" id="ARBA00022576"/>
    </source>
</evidence>
<dbReference type="GO" id="GO:0030170">
    <property type="term" value="F:pyridoxal phosphate binding"/>
    <property type="evidence" value="ECO:0007669"/>
    <property type="project" value="InterPro"/>
</dbReference>
<dbReference type="Pfam" id="PF00155">
    <property type="entry name" value="Aminotran_1_2"/>
    <property type="match status" value="1"/>
</dbReference>
<feature type="domain" description="Aminotransferase class I/classII large" evidence="8">
    <location>
        <begin position="39"/>
        <end position="358"/>
    </location>
</feature>
<sequence length="362" mass="39870">MVEDNIENLIRPHLVGVDTYDAMDAPETLVEKSGISLENIIKLNGNENPYGGSPLAVKAVAEVPLHIYPDPHQVKMRKSLSEYTGMGDENIVVGAGADELIDLIFRLFISPGDTILDCEPTFGMYSFCAGLAGADVHYVQRDSEFHIDAFTVKSAITDTTKLVFITSPNNPTGNVAREEDILEILETGLIVVVDEAYFEFAKSSVQDLVVTHENLIVLRTMSKWAGLAGLRVGYGIMSPKIASYMMGIKPPYNVNVAAEAALLASLEDANYLLGNVEKIINERERMMQLISGVSGIIPWPSDGNYLLCEFGENEALRVFKELASKGIFVRNFKSDRLKNFFRIAVGKPDETDLLVDALKQIM</sequence>